<dbReference type="HOGENOM" id="CLU_723350_0_0_11"/>
<feature type="transmembrane region" description="Helical" evidence="1">
    <location>
        <begin position="132"/>
        <end position="151"/>
    </location>
</feature>
<evidence type="ECO:0000313" key="3">
    <source>
        <dbReference type="EMBL" id="AEA28838.1"/>
    </source>
</evidence>
<feature type="transmembrane region" description="Helical" evidence="1">
    <location>
        <begin position="172"/>
        <end position="196"/>
    </location>
</feature>
<dbReference type="RefSeq" id="WP_013678730.1">
    <property type="nucleotide sequence ID" value="NC_015314.1"/>
</dbReference>
<keyword evidence="1" id="KW-0472">Membrane</keyword>
<evidence type="ECO:0000256" key="1">
    <source>
        <dbReference type="SAM" id="Phobius"/>
    </source>
</evidence>
<feature type="transmembrane region" description="Helical" evidence="1">
    <location>
        <begin position="92"/>
        <end position="112"/>
    </location>
</feature>
<reference evidence="3 4" key="1">
    <citation type="journal article" date="2011" name="J. Bacteriol.">
        <title>Genome sequence of the 1,4-dioxane-degrading Pseudonocardia dioxanivorans strain CB1190.</title>
        <authorList>
            <person name="Sales C.M."/>
            <person name="Mahendra S."/>
            <person name="Grostern A."/>
            <person name="Parales R.E."/>
            <person name="Goodwin L.A."/>
            <person name="Woyke T."/>
            <person name="Nolan M."/>
            <person name="Lapidus A."/>
            <person name="Chertkov O."/>
            <person name="Ovchinnikova G."/>
            <person name="Sczyrba A."/>
            <person name="Alvarez-Cohen L."/>
        </authorList>
    </citation>
    <scope>NUCLEOTIDE SEQUENCE [LARGE SCALE GENOMIC DNA]</scope>
    <source>
        <strain evidence="4">ATCC 55486 / DSM 44775 / JCM 13855 / CB1190</strain>
    </source>
</reference>
<name>F2L6W6_PSEUX</name>
<evidence type="ECO:0000259" key="2">
    <source>
        <dbReference type="Pfam" id="PF20182"/>
    </source>
</evidence>
<keyword evidence="3" id="KW-0614">Plasmid</keyword>
<organism evidence="3 4">
    <name type="scientific">Pseudonocardia dioxanivorans (strain ATCC 55486 / DSM 44775 / JCM 13855 / CB1190)</name>
    <dbReference type="NCBI Taxonomy" id="675635"/>
    <lineage>
        <taxon>Bacteria</taxon>
        <taxon>Bacillati</taxon>
        <taxon>Actinomycetota</taxon>
        <taxon>Actinomycetes</taxon>
        <taxon>Pseudonocardiales</taxon>
        <taxon>Pseudonocardiaceae</taxon>
        <taxon>Pseudonocardia</taxon>
    </lineage>
</organism>
<evidence type="ECO:0000313" key="4">
    <source>
        <dbReference type="Proteomes" id="UP000007809"/>
    </source>
</evidence>
<proteinExistence type="predicted"/>
<sequence length="382" mass="39485">MSGVVDVAFRVLAILLWAALIVATVRLTSLRTLGWIGALALAVTLRIRPIGASVDILTGRLALSVLASDLLLIAAVTLLTCTHLRQRCRPRLLAVATVAGVVVCAGWGVGIAPGPASVAPDGVLPLLGRPGVLVGLLAFCVFVVLAAALFVQTTARALLDLAPGALRRDLTAAAALAGAVLAWALTATVFTVRALAVGGLSAGVYQLLDAALAVLVGLGIAAGARPLLRGRGVAPDVQHEQVLQLHRWLTDRTRRATTSPAAVADLFVAVVEIRDRIWAVQRWVHPDEVTQAVAIGRRLGLSGPDARAFAVGVCLEIGIAGVEADDPQEPRGADLSALGGSSVQAQEIAWLAQVQRVRTEHYAAAAAAEILHGTTARHAGAM</sequence>
<feature type="domain" description="DUF6545" evidence="2">
    <location>
        <begin position="268"/>
        <end position="356"/>
    </location>
</feature>
<dbReference type="Pfam" id="PF20182">
    <property type="entry name" value="DUF6545"/>
    <property type="match status" value="1"/>
</dbReference>
<dbReference type="KEGG" id="pdx:Psed_6757"/>
<keyword evidence="1" id="KW-1133">Transmembrane helix</keyword>
<feature type="transmembrane region" description="Helical" evidence="1">
    <location>
        <begin position="7"/>
        <end position="25"/>
    </location>
</feature>
<dbReference type="EMBL" id="CP002594">
    <property type="protein sequence ID" value="AEA28838.1"/>
    <property type="molecule type" value="Genomic_DNA"/>
</dbReference>
<accession>F2L6W6</accession>
<gene>
    <name evidence="3" type="ordered locus">Psed_6757</name>
</gene>
<dbReference type="Proteomes" id="UP000007809">
    <property type="component" value="Plasmid pPSED01"/>
</dbReference>
<feature type="transmembrane region" description="Helical" evidence="1">
    <location>
        <begin position="61"/>
        <end position="80"/>
    </location>
</feature>
<feature type="transmembrane region" description="Helical" evidence="1">
    <location>
        <begin position="202"/>
        <end position="222"/>
    </location>
</feature>
<keyword evidence="4" id="KW-1185">Reference proteome</keyword>
<protein>
    <recommendedName>
        <fullName evidence="2">DUF6545 domain-containing protein</fullName>
    </recommendedName>
</protein>
<dbReference type="OrthoDB" id="3685619at2"/>
<dbReference type="AlphaFoldDB" id="F2L6W6"/>
<dbReference type="InterPro" id="IPR046675">
    <property type="entry name" value="DUF6545"/>
</dbReference>
<geneLocation type="plasmid" evidence="3 4">
    <name>pPSED01</name>
</geneLocation>
<keyword evidence="1" id="KW-0812">Transmembrane</keyword>